<keyword evidence="7 18" id="KW-0812">Transmembrane</keyword>
<evidence type="ECO:0000256" key="11">
    <source>
        <dbReference type="ARBA" id="ARBA00022989"/>
    </source>
</evidence>
<feature type="domain" description="NADH:quinone oxidoreductase/Mrp antiporter transmembrane" evidence="19">
    <location>
        <begin position="22"/>
        <end position="281"/>
    </location>
</feature>
<evidence type="ECO:0000256" key="10">
    <source>
        <dbReference type="ARBA" id="ARBA00022982"/>
    </source>
</evidence>
<dbReference type="AlphaFoldDB" id="Q9T9N2"/>
<evidence type="ECO:0000256" key="18">
    <source>
        <dbReference type="SAM" id="Phobius"/>
    </source>
</evidence>
<evidence type="ECO:0000256" key="8">
    <source>
        <dbReference type="ARBA" id="ARBA00022792"/>
    </source>
</evidence>
<dbReference type="EMBL" id="AJ245743">
    <property type="protein sequence ID" value="CAB59854.1"/>
    <property type="molecule type" value="Genomic_DNA"/>
</dbReference>
<keyword evidence="6" id="KW-0679">Respiratory chain</keyword>
<dbReference type="InterPro" id="IPR050175">
    <property type="entry name" value="Complex_I_Subunit_2"/>
</dbReference>
<evidence type="ECO:0000256" key="7">
    <source>
        <dbReference type="ARBA" id="ARBA00022692"/>
    </source>
</evidence>
<evidence type="ECO:0000313" key="20">
    <source>
        <dbReference type="EMBL" id="CAB59854.1"/>
    </source>
</evidence>
<evidence type="ECO:0000256" key="13">
    <source>
        <dbReference type="ARBA" id="ARBA00023075"/>
    </source>
</evidence>
<evidence type="ECO:0000256" key="12">
    <source>
        <dbReference type="ARBA" id="ARBA00023027"/>
    </source>
</evidence>
<feature type="transmembrane region" description="Helical" evidence="18">
    <location>
        <begin position="52"/>
        <end position="74"/>
    </location>
</feature>
<evidence type="ECO:0000256" key="16">
    <source>
        <dbReference type="ARBA" id="ARBA00031028"/>
    </source>
</evidence>
<keyword evidence="14 20" id="KW-0496">Mitochondrion</keyword>
<keyword evidence="11 18" id="KW-1133">Transmembrane helix</keyword>
<dbReference type="GO" id="GO:0006120">
    <property type="term" value="P:mitochondrial electron transport, NADH to ubiquinone"/>
    <property type="evidence" value="ECO:0007669"/>
    <property type="project" value="TreeGrafter"/>
</dbReference>
<dbReference type="GO" id="GO:0005743">
    <property type="term" value="C:mitochondrial inner membrane"/>
    <property type="evidence" value="ECO:0007669"/>
    <property type="project" value="UniProtKB-SubCell"/>
</dbReference>
<geneLocation type="mitochondrion" evidence="20"/>
<proteinExistence type="inferred from homology"/>
<protein>
    <recommendedName>
        <fullName evidence="4">NADH-ubiquinone oxidoreductase chain 2</fullName>
        <ecNumber evidence="3">7.1.1.2</ecNumber>
    </recommendedName>
    <alternativeName>
        <fullName evidence="16">NADH dehydrogenase subunit 2</fullName>
    </alternativeName>
</protein>
<keyword evidence="5" id="KW-0813">Transport</keyword>
<dbReference type="Pfam" id="PF00361">
    <property type="entry name" value="Proton_antipo_M"/>
    <property type="match status" value="1"/>
</dbReference>
<sequence>MTRLSMFYISSLIGTLMALSSSTWFFIWIGMEINLISFVIILTQAKARQENFMAFIYFLFQEVGSYLLLVGVMLSLLPLPLETLSHWMVITSLSLKIGLIPLHYWVLPAFSSISWFNCLFLIIPQKLAPIFILAQVPLLSSSKIVISICALTSILWGAQAMMNMTLIRQIIAYSSINQTGWMTMLIVSSPQSFPPYFLIYSTITVALLYPMSQTKARASFSQSNMPDTMDKSSLMFLALALLSLSGLPPAFGFTMKWLALSSAMSSLSPLLTVLMMIAACVSAYAYLSLAYKTFILAHNKPMSITPMNYPLYFLLTAPLTLPLIYTTM</sequence>
<dbReference type="PANTHER" id="PTHR46552:SF1">
    <property type="entry name" value="NADH-UBIQUINONE OXIDOREDUCTASE CHAIN 2"/>
    <property type="match status" value="1"/>
</dbReference>
<feature type="transmembrane region" description="Helical" evidence="18">
    <location>
        <begin position="140"/>
        <end position="158"/>
    </location>
</feature>
<dbReference type="PANTHER" id="PTHR46552">
    <property type="entry name" value="NADH-UBIQUINONE OXIDOREDUCTASE CHAIN 2"/>
    <property type="match status" value="1"/>
</dbReference>
<comment type="subcellular location">
    <subcellularLocation>
        <location evidence="1">Mitochondrion inner membrane</location>
        <topology evidence="1">Multi-pass membrane protein</topology>
    </subcellularLocation>
</comment>
<dbReference type="GO" id="GO:0008137">
    <property type="term" value="F:NADH dehydrogenase (ubiquinone) activity"/>
    <property type="evidence" value="ECO:0007669"/>
    <property type="project" value="UniProtKB-EC"/>
</dbReference>
<keyword evidence="12" id="KW-0520">NAD</keyword>
<feature type="transmembrane region" description="Helical" evidence="18">
    <location>
        <begin position="233"/>
        <end position="255"/>
    </location>
</feature>
<feature type="transmembrane region" description="Helical" evidence="18">
    <location>
        <begin position="267"/>
        <end position="287"/>
    </location>
</feature>
<comment type="similarity">
    <text evidence="2">Belongs to the complex I subunit 2 family.</text>
</comment>
<keyword evidence="9" id="KW-1278">Translocase</keyword>
<keyword evidence="15 18" id="KW-0472">Membrane</keyword>
<gene>
    <name evidence="20" type="primary">NADH2</name>
</gene>
<evidence type="ECO:0000259" key="19">
    <source>
        <dbReference type="Pfam" id="PF00361"/>
    </source>
</evidence>
<dbReference type="InterPro" id="IPR001750">
    <property type="entry name" value="ND/Mrp_TM"/>
</dbReference>
<evidence type="ECO:0000256" key="14">
    <source>
        <dbReference type="ARBA" id="ARBA00023128"/>
    </source>
</evidence>
<evidence type="ECO:0000256" key="3">
    <source>
        <dbReference type="ARBA" id="ARBA00012944"/>
    </source>
</evidence>
<feature type="transmembrane region" description="Helical" evidence="18">
    <location>
        <begin position="193"/>
        <end position="212"/>
    </location>
</feature>
<keyword evidence="10" id="KW-0249">Electron transport</keyword>
<evidence type="ECO:0000256" key="5">
    <source>
        <dbReference type="ARBA" id="ARBA00022448"/>
    </source>
</evidence>
<evidence type="ECO:0000256" key="4">
    <source>
        <dbReference type="ARBA" id="ARBA00021008"/>
    </source>
</evidence>
<keyword evidence="13" id="KW-0830">Ubiquinone</keyword>
<evidence type="ECO:0000256" key="6">
    <source>
        <dbReference type="ARBA" id="ARBA00022660"/>
    </source>
</evidence>
<organism evidence="20">
    <name type="scientific">Terebratulina retusa</name>
    <dbReference type="NCBI Taxonomy" id="7580"/>
    <lineage>
        <taxon>Eukaryota</taxon>
        <taxon>Metazoa</taxon>
        <taxon>Spiralia</taxon>
        <taxon>Lophotrochozoa</taxon>
        <taxon>Brachiopoda</taxon>
        <taxon>Rhynchonelliformea</taxon>
        <taxon>Rhynchonellata</taxon>
        <taxon>Terebratulidina</taxon>
        <taxon>Cancellothyridoidea</taxon>
        <taxon>Cancellothyrididae</taxon>
        <taxon>Terebratulina</taxon>
    </lineage>
</organism>
<evidence type="ECO:0000256" key="15">
    <source>
        <dbReference type="ARBA" id="ARBA00023136"/>
    </source>
</evidence>
<evidence type="ECO:0000256" key="17">
    <source>
        <dbReference type="ARBA" id="ARBA00049551"/>
    </source>
</evidence>
<comment type="catalytic activity">
    <reaction evidence="17">
        <text>a ubiquinone + NADH + 5 H(+)(in) = a ubiquinol + NAD(+) + 4 H(+)(out)</text>
        <dbReference type="Rhea" id="RHEA:29091"/>
        <dbReference type="Rhea" id="RHEA-COMP:9565"/>
        <dbReference type="Rhea" id="RHEA-COMP:9566"/>
        <dbReference type="ChEBI" id="CHEBI:15378"/>
        <dbReference type="ChEBI" id="CHEBI:16389"/>
        <dbReference type="ChEBI" id="CHEBI:17976"/>
        <dbReference type="ChEBI" id="CHEBI:57540"/>
        <dbReference type="ChEBI" id="CHEBI:57945"/>
        <dbReference type="EC" id="7.1.1.2"/>
    </reaction>
</comment>
<accession>Q9T9N2</accession>
<evidence type="ECO:0000256" key="9">
    <source>
        <dbReference type="ARBA" id="ARBA00022967"/>
    </source>
</evidence>
<name>Q9T9N2_9BILA</name>
<dbReference type="EC" id="7.1.1.2" evidence="3"/>
<keyword evidence="8" id="KW-0999">Mitochondrion inner membrane</keyword>
<evidence type="ECO:0000256" key="1">
    <source>
        <dbReference type="ARBA" id="ARBA00004448"/>
    </source>
</evidence>
<evidence type="ECO:0000256" key="2">
    <source>
        <dbReference type="ARBA" id="ARBA00007012"/>
    </source>
</evidence>
<feature type="transmembrane region" description="Helical" evidence="18">
    <location>
        <begin position="6"/>
        <end position="31"/>
    </location>
</feature>
<reference evidence="20" key="1">
    <citation type="journal article" date="1999" name="Proc. R. Soc. Lond., B, Biol. Sci.">
        <title>Analysis of the complete mitochondrial DNA sequence of the brachiopod Terebratulina retusa places Brachiopoda within the protostomes.</title>
        <authorList>
            <person name="Stechmann A."/>
            <person name="Schlegel M."/>
        </authorList>
    </citation>
    <scope>NUCLEOTIDE SEQUENCE</scope>
</reference>
<feature type="transmembrane region" description="Helical" evidence="18">
    <location>
        <begin position="308"/>
        <end position="325"/>
    </location>
</feature>